<feature type="signal peptide" evidence="1">
    <location>
        <begin position="1"/>
        <end position="34"/>
    </location>
</feature>
<organism evidence="2 3">
    <name type="scientific">Antrihabitans stalagmiti</name>
    <dbReference type="NCBI Taxonomy" id="2799499"/>
    <lineage>
        <taxon>Bacteria</taxon>
        <taxon>Bacillati</taxon>
        <taxon>Actinomycetota</taxon>
        <taxon>Actinomycetes</taxon>
        <taxon>Mycobacteriales</taxon>
        <taxon>Nocardiaceae</taxon>
        <taxon>Antrihabitans</taxon>
    </lineage>
</organism>
<reference evidence="2" key="1">
    <citation type="submission" date="2020-12" db="EMBL/GenBank/DDBJ databases">
        <title>Antrihabitans popcorni sp. nov. and Antrihabitans auranticaus sp. nov., isolated from a larva cave.</title>
        <authorList>
            <person name="Lee S.D."/>
            <person name="Kim I.S."/>
        </authorList>
    </citation>
    <scope>NUCLEOTIDE SEQUENCE</scope>
    <source>
        <strain evidence="2">YC3-6</strain>
    </source>
</reference>
<evidence type="ECO:0000313" key="3">
    <source>
        <dbReference type="Proteomes" id="UP000655868"/>
    </source>
</evidence>
<dbReference type="Proteomes" id="UP000655868">
    <property type="component" value="Unassembled WGS sequence"/>
</dbReference>
<protein>
    <submittedName>
        <fullName evidence="2">Esterase family protein</fullName>
    </submittedName>
</protein>
<proteinExistence type="predicted"/>
<evidence type="ECO:0000313" key="2">
    <source>
        <dbReference type="EMBL" id="MBJ8340417.1"/>
    </source>
</evidence>
<dbReference type="InterPro" id="IPR029058">
    <property type="entry name" value="AB_hydrolase_fold"/>
</dbReference>
<dbReference type="PANTHER" id="PTHR48098:SF1">
    <property type="entry name" value="DIACYLGLYCEROL ACYLTRANSFERASE_MYCOLYLTRANSFERASE AG85A"/>
    <property type="match status" value="1"/>
</dbReference>
<dbReference type="InterPro" id="IPR050583">
    <property type="entry name" value="Mycobacterial_A85_antigen"/>
</dbReference>
<comment type="caution">
    <text evidence="2">The sequence shown here is derived from an EMBL/GenBank/DDBJ whole genome shotgun (WGS) entry which is preliminary data.</text>
</comment>
<accession>A0A934NSH1</accession>
<evidence type="ECO:0000256" key="1">
    <source>
        <dbReference type="SAM" id="SignalP"/>
    </source>
</evidence>
<keyword evidence="1" id="KW-0732">Signal</keyword>
<dbReference type="Gene3D" id="3.40.50.1820">
    <property type="entry name" value="alpha/beta hydrolase"/>
    <property type="match status" value="1"/>
</dbReference>
<name>A0A934NSH1_9NOCA</name>
<keyword evidence="3" id="KW-1185">Reference proteome</keyword>
<dbReference type="Pfam" id="PF00756">
    <property type="entry name" value="Esterase"/>
    <property type="match status" value="1"/>
</dbReference>
<dbReference type="PANTHER" id="PTHR48098">
    <property type="entry name" value="ENTEROCHELIN ESTERASE-RELATED"/>
    <property type="match status" value="1"/>
</dbReference>
<dbReference type="GO" id="GO:0016747">
    <property type="term" value="F:acyltransferase activity, transferring groups other than amino-acyl groups"/>
    <property type="evidence" value="ECO:0007669"/>
    <property type="project" value="TreeGrafter"/>
</dbReference>
<dbReference type="AlphaFoldDB" id="A0A934NSH1"/>
<dbReference type="RefSeq" id="WP_199705213.1">
    <property type="nucleotide sequence ID" value="NZ_JAEMNV010000004.1"/>
</dbReference>
<dbReference type="EMBL" id="JAEMNV010000004">
    <property type="protein sequence ID" value="MBJ8340417.1"/>
    <property type="molecule type" value="Genomic_DNA"/>
</dbReference>
<feature type="chain" id="PRO_5036760729" evidence="1">
    <location>
        <begin position="35"/>
        <end position="354"/>
    </location>
</feature>
<dbReference type="InterPro" id="IPR000801">
    <property type="entry name" value="Esterase-like"/>
</dbReference>
<dbReference type="SUPFAM" id="SSF53474">
    <property type="entry name" value="alpha/beta-Hydrolases"/>
    <property type="match status" value="1"/>
</dbReference>
<gene>
    <name evidence="2" type="ORF">JGU71_16110</name>
</gene>
<sequence length="354" mass="37396">MYGPIRLSSIAAKLVVGGAALALLPLAGIGTAAADPVADGTLLAKVTSANGSYVEKVESKGPQDLIIYVHSGSMNRTFPVEVQRPHDTSVPRPTLYLLNGLDAGVGDASWQARTDAFDFLSDKNINVVSPIGGIASYYADWRNPDPALGVNKWKTFLTAELPPIIDAALGTNGKNSIAGLSMSGTSVLSLAQSEPTLYESVAAYSGCAQIADPLGQQFLKLTVERGGGNYENMYGPPNDPMWAANDPLINAEKLRGIDLYISNGNGLPGAHETLTDPHLLVQNGNAPASLANQVIVGGVIEAVVNYCSHNLENKLNQLGIPATYSFPPSGTHSWGYWEDELKKSWPVLSGRLGI</sequence>